<reference evidence="2 3" key="1">
    <citation type="submission" date="2024-04" db="EMBL/GenBank/DDBJ databases">
        <authorList>
            <person name="Abashina T."/>
            <person name="Shaikin A."/>
        </authorList>
    </citation>
    <scope>NUCLEOTIDE SEQUENCE [LARGE SCALE GENOMIC DNA]</scope>
    <source>
        <strain evidence="2 3">AAFK</strain>
    </source>
</reference>
<dbReference type="InterPro" id="IPR001279">
    <property type="entry name" value="Metallo-B-lactamas"/>
</dbReference>
<dbReference type="Pfam" id="PF12706">
    <property type="entry name" value="Lactamase_B_2"/>
    <property type="match status" value="1"/>
</dbReference>
<comment type="caution">
    <text evidence="2">The sequence shown here is derived from an EMBL/GenBank/DDBJ whole genome shotgun (WGS) entry which is preliminary data.</text>
</comment>
<dbReference type="RefSeq" id="WP_341369478.1">
    <property type="nucleotide sequence ID" value="NZ_JBBPCO010000001.1"/>
</dbReference>
<keyword evidence="3" id="KW-1185">Reference proteome</keyword>
<dbReference type="Proteomes" id="UP001446205">
    <property type="component" value="Unassembled WGS sequence"/>
</dbReference>
<dbReference type="PANTHER" id="PTHR42663">
    <property type="entry name" value="HYDROLASE C777.06C-RELATED-RELATED"/>
    <property type="match status" value="1"/>
</dbReference>
<dbReference type="EMBL" id="JBBPCO010000001">
    <property type="protein sequence ID" value="MEK8088415.1"/>
    <property type="molecule type" value="Genomic_DNA"/>
</dbReference>
<evidence type="ECO:0000313" key="3">
    <source>
        <dbReference type="Proteomes" id="UP001446205"/>
    </source>
</evidence>
<name>A0ABU9D4C4_9PROT</name>
<evidence type="ECO:0000313" key="2">
    <source>
        <dbReference type="EMBL" id="MEK8088415.1"/>
    </source>
</evidence>
<evidence type="ECO:0000259" key="1">
    <source>
        <dbReference type="SMART" id="SM00849"/>
    </source>
</evidence>
<dbReference type="SUPFAM" id="SSF56281">
    <property type="entry name" value="Metallo-hydrolase/oxidoreductase"/>
    <property type="match status" value="1"/>
</dbReference>
<feature type="domain" description="Metallo-beta-lactamase" evidence="1">
    <location>
        <begin position="34"/>
        <end position="223"/>
    </location>
</feature>
<dbReference type="SMART" id="SM00849">
    <property type="entry name" value="Lactamase_B"/>
    <property type="match status" value="1"/>
</dbReference>
<accession>A0ABU9D4C4</accession>
<dbReference type="Gene3D" id="3.60.15.10">
    <property type="entry name" value="Ribonuclease Z/Hydroxyacylglutathione hydrolase-like"/>
    <property type="match status" value="1"/>
</dbReference>
<gene>
    <name evidence="2" type="ORF">WOB96_01430</name>
</gene>
<organism evidence="2 3">
    <name type="scientific">Thermithiobacillus plumbiphilus</name>
    <dbReference type="NCBI Taxonomy" id="1729899"/>
    <lineage>
        <taxon>Bacteria</taxon>
        <taxon>Pseudomonadati</taxon>
        <taxon>Pseudomonadota</taxon>
        <taxon>Acidithiobacillia</taxon>
        <taxon>Acidithiobacillales</taxon>
        <taxon>Thermithiobacillaceae</taxon>
        <taxon>Thermithiobacillus</taxon>
    </lineage>
</organism>
<dbReference type="PANTHER" id="PTHR42663:SF6">
    <property type="entry name" value="HYDROLASE C777.06C-RELATED"/>
    <property type="match status" value="1"/>
</dbReference>
<proteinExistence type="predicted"/>
<sequence length="258" mass="28767">MEIIFLGTGSSMGTPVIGCPCAVCQSGDSRNQRTRASILVRAGTRNLLVDPGPDLRVQMLREGIDHLDAVFVTHIHADHVNGIDDLRSFNYLQREVIPCYADQFTIDSLNERFSYCFAPPDPSWSKPSLSAHVMTDKARWDEIEVTPVPVMHGKLPILGYRFNQAAYLTDVKTVPESSMTLLRDLDLLILDCLRYEDHPTHLSVDEALDLARRIDARRTIFTHMTHDIDFDTLSASLPSGMELAYDGLHVQVGAQGAC</sequence>
<dbReference type="InterPro" id="IPR036866">
    <property type="entry name" value="RibonucZ/Hydroxyglut_hydro"/>
</dbReference>
<dbReference type="CDD" id="cd16279">
    <property type="entry name" value="metallo-hydrolase-like_MBL-fold"/>
    <property type="match status" value="1"/>
</dbReference>
<protein>
    <submittedName>
        <fullName evidence="2">MBL fold metallo-hydrolase</fullName>
    </submittedName>
</protein>